<dbReference type="AlphaFoldDB" id="A0A1I7JY38"/>
<dbReference type="STRING" id="388950.GCA_001611675_00755"/>
<keyword evidence="2" id="KW-1185">Reference proteome</keyword>
<proteinExistence type="predicted"/>
<dbReference type="EMBL" id="FPCA01000004">
    <property type="protein sequence ID" value="SFU90088.1"/>
    <property type="molecule type" value="Genomic_DNA"/>
</dbReference>
<dbReference type="Proteomes" id="UP000182491">
    <property type="component" value="Unassembled WGS sequence"/>
</dbReference>
<sequence>MELLVDKGFLLSFFRYNSSERHKPVYDDFVKFIRKLHPGFTLVSNFSSLDEIIEQAKVNPLLELIIEKQPKVLLEQDFEQKLKHPAYYHEGSCFKLGLVDFDNKDCSTLEEAFGYSYISGENMAYKWKPFFSDREDTSRCITSNRTTPDMLRFDSWEKLRDYKHPINSVLIVDGYILSDKSQQRIDNNLKPLLKSLLPNKKTDVPVDITIITEEQSKTSNFQALQQSLVNYLKEELTELEFSLSIVRFDRNLLYKLKTEGFSIHDRRIITNYFWIESGIGFNIINDKGKVKDSDSFINYKFNLLGHNYNLLQHILRGYAAYINIAKEVYGINNNRLLTQFNCK</sequence>
<dbReference type="OrthoDB" id="1429235at2"/>
<protein>
    <submittedName>
        <fullName evidence="1">Uncharacterized protein</fullName>
    </submittedName>
</protein>
<name>A0A1I7JY38_9BACT</name>
<accession>A0A1I7JY38</accession>
<gene>
    <name evidence="1" type="ORF">SAMN04487941_3174</name>
</gene>
<dbReference type="RefSeq" id="WP_068836934.1">
    <property type="nucleotide sequence ID" value="NZ_BMXC01000004.1"/>
</dbReference>
<organism evidence="1 2">
    <name type="scientific">Pontibacter akesuensis</name>
    <dbReference type="NCBI Taxonomy" id="388950"/>
    <lineage>
        <taxon>Bacteria</taxon>
        <taxon>Pseudomonadati</taxon>
        <taxon>Bacteroidota</taxon>
        <taxon>Cytophagia</taxon>
        <taxon>Cytophagales</taxon>
        <taxon>Hymenobacteraceae</taxon>
        <taxon>Pontibacter</taxon>
    </lineage>
</organism>
<evidence type="ECO:0000313" key="1">
    <source>
        <dbReference type="EMBL" id="SFU90088.1"/>
    </source>
</evidence>
<evidence type="ECO:0000313" key="2">
    <source>
        <dbReference type="Proteomes" id="UP000182491"/>
    </source>
</evidence>
<reference evidence="2" key="1">
    <citation type="submission" date="2016-10" db="EMBL/GenBank/DDBJ databases">
        <authorList>
            <person name="Varghese N."/>
        </authorList>
    </citation>
    <scope>NUCLEOTIDE SEQUENCE [LARGE SCALE GENOMIC DNA]</scope>
    <source>
        <strain evidence="2">DSM 18820</strain>
    </source>
</reference>